<evidence type="ECO:0000313" key="13">
    <source>
        <dbReference type="Proteomes" id="UP000285430"/>
    </source>
</evidence>
<feature type="compositionally biased region" description="Basic and acidic residues" evidence="7">
    <location>
        <begin position="96"/>
        <end position="114"/>
    </location>
</feature>
<evidence type="ECO:0000256" key="3">
    <source>
        <dbReference type="ARBA" id="ARBA00017641"/>
    </source>
</evidence>
<dbReference type="InterPro" id="IPR037898">
    <property type="entry name" value="NudC_fam"/>
</dbReference>
<feature type="region of interest" description="Disordered" evidence="7">
    <location>
        <begin position="76"/>
        <end position="162"/>
    </location>
</feature>
<comment type="subcellular location">
    <subcellularLocation>
        <location evidence="1">Cytoplasm</location>
    </subcellularLocation>
</comment>
<feature type="compositionally biased region" description="Low complexity" evidence="7">
    <location>
        <begin position="136"/>
        <end position="147"/>
    </location>
</feature>
<keyword evidence="5" id="KW-0597">Phosphoprotein</keyword>
<reference evidence="11 12" key="1">
    <citation type="submission" date="2018-07" db="EMBL/GenBank/DDBJ databases">
        <title>Annotation of Aphanomyces astaci genome assembly.</title>
        <authorList>
            <person name="Studholme D.J."/>
        </authorList>
    </citation>
    <scope>NUCLEOTIDE SEQUENCE [LARGE SCALE GENOMIC DNA]</scope>
    <source>
        <strain evidence="11">Pc</strain>
    </source>
</reference>
<proteinExistence type="inferred from homology"/>
<comment type="caution">
    <text evidence="11">The sequence shown here is derived from an EMBL/GenBank/DDBJ whole genome shotgun (WGS) entry which is preliminary data.</text>
</comment>
<evidence type="ECO:0000259" key="8">
    <source>
        <dbReference type="PROSITE" id="PS51203"/>
    </source>
</evidence>
<dbReference type="AlphaFoldDB" id="A0A3R7XCQ2"/>
<name>A0A3R7XCQ2_APHAT</name>
<dbReference type="Pfam" id="PF14050">
    <property type="entry name" value="Nudc_N"/>
    <property type="match status" value="1"/>
</dbReference>
<dbReference type="GO" id="GO:0006457">
    <property type="term" value="P:protein folding"/>
    <property type="evidence" value="ECO:0007669"/>
    <property type="project" value="TreeGrafter"/>
</dbReference>
<feature type="compositionally biased region" description="Pro residues" evidence="7">
    <location>
        <begin position="123"/>
        <end position="135"/>
    </location>
</feature>
<gene>
    <name evidence="11" type="ORF">B5M09_006672</name>
    <name evidence="9" type="ORF">DYB35_001466</name>
    <name evidence="10" type="ORF">DYB37_002080</name>
</gene>
<sequence>MPLFPQHSRGDNMSDERFDGLLMQMAQQQNGIEPMLSSVFGFLRRKTDFFSGATQDAIEQMVLSVLRKESAIAERERYDRKVQDEKEKKKRLEAKRKKEQEEVASRKTQSRFEEITDDDDVVPPVPVKTPAPAAAPSPVVATPTSTDANAEDEDKDDGTPPLEGTYLLHIRHFVSFPAVGNGGKTEHYVWTQTLQEAQVTIPVPQGTTSKQVLVDLRSTTLKAGLKGQPLLVDGTLHKKIKVEDSFWTLEDNNRICLYLQKENQMEWWKSIIVGHDEIDTKKVQPENSKLSDLDGETRQTVEKMMFDQRQKQMGLPTSEEMGKQDILNKFMKAHPEMDFSKAKIN</sequence>
<dbReference type="GO" id="GO:0005737">
    <property type="term" value="C:cytoplasm"/>
    <property type="evidence" value="ECO:0007669"/>
    <property type="project" value="UniProtKB-SubCell"/>
</dbReference>
<dbReference type="SUPFAM" id="SSF49764">
    <property type="entry name" value="HSP20-like chaperones"/>
    <property type="match status" value="1"/>
</dbReference>
<evidence type="ECO:0000256" key="2">
    <source>
        <dbReference type="ARBA" id="ARBA00010513"/>
    </source>
</evidence>
<dbReference type="EMBL" id="MZMZ02006144">
    <property type="protein sequence ID" value="RQM10480.1"/>
    <property type="molecule type" value="Genomic_DNA"/>
</dbReference>
<keyword evidence="4" id="KW-0963">Cytoplasm</keyword>
<dbReference type="Proteomes" id="UP000285430">
    <property type="component" value="Unassembled WGS sequence"/>
</dbReference>
<dbReference type="PANTHER" id="PTHR12356:SF3">
    <property type="entry name" value="NUCLEAR MIGRATION PROTEIN NUDC"/>
    <property type="match status" value="1"/>
</dbReference>
<comment type="similarity">
    <text evidence="2">Belongs to the nudC family.</text>
</comment>
<dbReference type="InterPro" id="IPR025934">
    <property type="entry name" value="NudC_N_dom"/>
</dbReference>
<dbReference type="PANTHER" id="PTHR12356">
    <property type="entry name" value="NUCLEAR MOVEMENT PROTEIN NUDC"/>
    <property type="match status" value="1"/>
</dbReference>
<keyword evidence="12" id="KW-1185">Reference proteome</keyword>
<dbReference type="CDD" id="cd06467">
    <property type="entry name" value="p23_NUDC_like"/>
    <property type="match status" value="1"/>
</dbReference>
<evidence type="ECO:0000313" key="14">
    <source>
        <dbReference type="Proteomes" id="UP000285712"/>
    </source>
</evidence>
<evidence type="ECO:0000256" key="7">
    <source>
        <dbReference type="SAM" id="MobiDB-lite"/>
    </source>
</evidence>
<evidence type="ECO:0000256" key="5">
    <source>
        <dbReference type="ARBA" id="ARBA00022553"/>
    </source>
</evidence>
<evidence type="ECO:0000313" key="9">
    <source>
        <dbReference type="EMBL" id="RHY82507.1"/>
    </source>
</evidence>
<evidence type="ECO:0000256" key="4">
    <source>
        <dbReference type="ARBA" id="ARBA00022490"/>
    </source>
</evidence>
<dbReference type="InterPro" id="IPR008978">
    <property type="entry name" value="HSP20-like_chaperone"/>
</dbReference>
<organism evidence="11 12">
    <name type="scientific">Aphanomyces astaci</name>
    <name type="common">Crayfish plague agent</name>
    <dbReference type="NCBI Taxonomy" id="112090"/>
    <lineage>
        <taxon>Eukaryota</taxon>
        <taxon>Sar</taxon>
        <taxon>Stramenopiles</taxon>
        <taxon>Oomycota</taxon>
        <taxon>Saprolegniomycetes</taxon>
        <taxon>Saprolegniales</taxon>
        <taxon>Verrucalvaceae</taxon>
        <taxon>Aphanomyces</taxon>
    </lineage>
</organism>
<dbReference type="VEuPathDB" id="FungiDB:H257_14099"/>
<dbReference type="GO" id="GO:0051082">
    <property type="term" value="F:unfolded protein binding"/>
    <property type="evidence" value="ECO:0007669"/>
    <property type="project" value="TreeGrafter"/>
</dbReference>
<dbReference type="FunFam" id="2.60.40.790:FF:000001">
    <property type="entry name" value="Nuclear migration protein nudC"/>
    <property type="match status" value="1"/>
</dbReference>
<dbReference type="Proteomes" id="UP000285712">
    <property type="component" value="Unassembled WGS sequence"/>
</dbReference>
<dbReference type="Proteomes" id="UP000284702">
    <property type="component" value="Unassembled WGS sequence"/>
</dbReference>
<evidence type="ECO:0000313" key="11">
    <source>
        <dbReference type="EMBL" id="RQM10480.1"/>
    </source>
</evidence>
<evidence type="ECO:0000313" key="12">
    <source>
        <dbReference type="Proteomes" id="UP000284702"/>
    </source>
</evidence>
<accession>A0A3R7XCQ2</accession>
<dbReference type="EMBL" id="QUTG01007543">
    <property type="protein sequence ID" value="RHY82507.1"/>
    <property type="molecule type" value="Genomic_DNA"/>
</dbReference>
<dbReference type="Pfam" id="PF04969">
    <property type="entry name" value="CS"/>
    <property type="match status" value="1"/>
</dbReference>
<feature type="domain" description="CS" evidence="8">
    <location>
        <begin position="183"/>
        <end position="272"/>
    </location>
</feature>
<dbReference type="Gene3D" id="2.60.40.790">
    <property type="match status" value="1"/>
</dbReference>
<dbReference type="EMBL" id="QUTH01002800">
    <property type="protein sequence ID" value="RHZ23793.1"/>
    <property type="molecule type" value="Genomic_DNA"/>
</dbReference>
<reference evidence="13 14" key="2">
    <citation type="submission" date="2018-08" db="EMBL/GenBank/DDBJ databases">
        <title>Aphanomyces genome sequencing and annotation.</title>
        <authorList>
            <person name="Minardi D."/>
            <person name="Oidtmann B."/>
            <person name="Van Der Giezen M."/>
            <person name="Studholme D.J."/>
        </authorList>
    </citation>
    <scope>NUCLEOTIDE SEQUENCE [LARGE SCALE GENOMIC DNA]</scope>
    <source>
        <strain evidence="10 13">Da</strain>
        <strain evidence="9 14">Sv</strain>
    </source>
</reference>
<evidence type="ECO:0000313" key="10">
    <source>
        <dbReference type="EMBL" id="RHZ23793.1"/>
    </source>
</evidence>
<dbReference type="InterPro" id="IPR007052">
    <property type="entry name" value="CS_dom"/>
</dbReference>
<dbReference type="PROSITE" id="PS51203">
    <property type="entry name" value="CS"/>
    <property type="match status" value="1"/>
</dbReference>
<evidence type="ECO:0000256" key="1">
    <source>
        <dbReference type="ARBA" id="ARBA00004496"/>
    </source>
</evidence>
<feature type="compositionally biased region" description="Basic and acidic residues" evidence="7">
    <location>
        <begin position="76"/>
        <end position="87"/>
    </location>
</feature>
<protein>
    <recommendedName>
        <fullName evidence="3">Nuclear migration protein nudC</fullName>
    </recommendedName>
    <alternativeName>
        <fullName evidence="6">Nuclear distribution protein C homolog</fullName>
    </alternativeName>
</protein>
<evidence type="ECO:0000256" key="6">
    <source>
        <dbReference type="ARBA" id="ARBA00030427"/>
    </source>
</evidence>